<dbReference type="SMART" id="SM00248">
    <property type="entry name" value="ANK"/>
    <property type="match status" value="5"/>
</dbReference>
<dbReference type="RefSeq" id="WP_245630831.1">
    <property type="nucleotide sequence ID" value="NZ_CZPZ01000002.1"/>
</dbReference>
<dbReference type="Proteomes" id="UP000198736">
    <property type="component" value="Unassembled WGS sequence"/>
</dbReference>
<dbReference type="InterPro" id="IPR002110">
    <property type="entry name" value="Ankyrin_rpt"/>
</dbReference>
<evidence type="ECO:0000256" key="2">
    <source>
        <dbReference type="ARBA" id="ARBA00023043"/>
    </source>
</evidence>
<feature type="repeat" description="ANK" evidence="3">
    <location>
        <begin position="199"/>
        <end position="225"/>
    </location>
</feature>
<reference evidence="6" key="1">
    <citation type="submission" date="2015-10" db="EMBL/GenBank/DDBJ databases">
        <authorList>
            <person name="Luecker S."/>
            <person name="Luecker S."/>
        </authorList>
    </citation>
    <scope>NUCLEOTIDE SEQUENCE [LARGE SCALE GENOMIC DNA]</scope>
</reference>
<evidence type="ECO:0000313" key="5">
    <source>
        <dbReference type="EMBL" id="CUS32494.1"/>
    </source>
</evidence>
<evidence type="ECO:0000313" key="6">
    <source>
        <dbReference type="Proteomes" id="UP000198736"/>
    </source>
</evidence>
<feature type="chain" id="PRO_5006623743" evidence="4">
    <location>
        <begin position="22"/>
        <end position="225"/>
    </location>
</feature>
<feature type="repeat" description="ANK" evidence="3">
    <location>
        <begin position="161"/>
        <end position="198"/>
    </location>
</feature>
<keyword evidence="4" id="KW-0732">Signal</keyword>
<dbReference type="SUPFAM" id="SSF48403">
    <property type="entry name" value="Ankyrin repeat"/>
    <property type="match status" value="1"/>
</dbReference>
<organism evidence="5 6">
    <name type="scientific">Candidatus Nitrospira nitrificans</name>
    <dbReference type="NCBI Taxonomy" id="1742973"/>
    <lineage>
        <taxon>Bacteria</taxon>
        <taxon>Pseudomonadati</taxon>
        <taxon>Nitrospirota</taxon>
        <taxon>Nitrospiria</taxon>
        <taxon>Nitrospirales</taxon>
        <taxon>Nitrospiraceae</taxon>
        <taxon>Nitrospira</taxon>
    </lineage>
</organism>
<dbReference type="EMBL" id="CZPZ01000002">
    <property type="protein sequence ID" value="CUS32494.1"/>
    <property type="molecule type" value="Genomic_DNA"/>
</dbReference>
<dbReference type="PANTHER" id="PTHR24171">
    <property type="entry name" value="ANKYRIN REPEAT DOMAIN-CONTAINING PROTEIN 39-RELATED"/>
    <property type="match status" value="1"/>
</dbReference>
<name>A0A0S4L6W2_9BACT</name>
<feature type="signal peptide" evidence="4">
    <location>
        <begin position="1"/>
        <end position="21"/>
    </location>
</feature>
<dbReference type="STRING" id="1742973.COMA2_100150"/>
<accession>A0A0S4L6W2</accession>
<dbReference type="Pfam" id="PF12796">
    <property type="entry name" value="Ank_2"/>
    <property type="match status" value="2"/>
</dbReference>
<gene>
    <name evidence="5" type="ORF">COMA2_100150</name>
</gene>
<dbReference type="PRINTS" id="PR01415">
    <property type="entry name" value="ANKYRIN"/>
</dbReference>
<dbReference type="PROSITE" id="PS50088">
    <property type="entry name" value="ANK_REPEAT"/>
    <property type="match status" value="4"/>
</dbReference>
<keyword evidence="2 3" id="KW-0040">ANK repeat</keyword>
<evidence type="ECO:0000256" key="4">
    <source>
        <dbReference type="SAM" id="SignalP"/>
    </source>
</evidence>
<dbReference type="InterPro" id="IPR036770">
    <property type="entry name" value="Ankyrin_rpt-contain_sf"/>
</dbReference>
<dbReference type="Gene3D" id="1.25.40.20">
    <property type="entry name" value="Ankyrin repeat-containing domain"/>
    <property type="match status" value="1"/>
</dbReference>
<proteinExistence type="predicted"/>
<sequence length="225" mass="24185">MRMRQAITAMLLMITLVLSVAQGHSENMSDDQRLISAADMNDTATVQRLLKAGADLQARDGQGRTALLAATSHNHVESARLLIEAGADVNAQDKKRDSPLLLSGASGYLEILTLALKAKPNFKIYNRFGGTALIPACERGHVEVVRALLDSDIDVDHVNHLGWTALLEAIILSDGGPRHQEIVRMLVKAGASVNIADQDGVTPLQHARRKGYQEIVSALEGAGAR</sequence>
<feature type="repeat" description="ANK" evidence="3">
    <location>
        <begin position="128"/>
        <end position="160"/>
    </location>
</feature>
<dbReference type="AlphaFoldDB" id="A0A0S4L6W2"/>
<protein>
    <submittedName>
        <fullName evidence="5">Uncharacterized protein</fullName>
    </submittedName>
</protein>
<dbReference type="PROSITE" id="PS50297">
    <property type="entry name" value="ANK_REP_REGION"/>
    <property type="match status" value="3"/>
</dbReference>
<keyword evidence="1" id="KW-0677">Repeat</keyword>
<keyword evidence="6" id="KW-1185">Reference proteome</keyword>
<evidence type="ECO:0000256" key="1">
    <source>
        <dbReference type="ARBA" id="ARBA00022737"/>
    </source>
</evidence>
<evidence type="ECO:0000256" key="3">
    <source>
        <dbReference type="PROSITE-ProRule" id="PRU00023"/>
    </source>
</evidence>
<feature type="repeat" description="ANK" evidence="3">
    <location>
        <begin position="62"/>
        <end position="94"/>
    </location>
</feature>